<evidence type="ECO:0008006" key="5">
    <source>
        <dbReference type="Google" id="ProtNLM"/>
    </source>
</evidence>
<dbReference type="GeneID" id="54585562"/>
<evidence type="ECO:0000313" key="4">
    <source>
        <dbReference type="Proteomes" id="UP000800094"/>
    </source>
</evidence>
<evidence type="ECO:0000256" key="1">
    <source>
        <dbReference type="SAM" id="MobiDB-lite"/>
    </source>
</evidence>
<proteinExistence type="predicted"/>
<keyword evidence="2" id="KW-0472">Membrane</keyword>
<keyword evidence="2" id="KW-0812">Transmembrane</keyword>
<feature type="region of interest" description="Disordered" evidence="1">
    <location>
        <begin position="57"/>
        <end position="79"/>
    </location>
</feature>
<dbReference type="EMBL" id="ML987202">
    <property type="protein sequence ID" value="KAF2244535.1"/>
    <property type="molecule type" value="Genomic_DNA"/>
</dbReference>
<reference evidence="3" key="1">
    <citation type="journal article" date="2020" name="Stud. Mycol.">
        <title>101 Dothideomycetes genomes: a test case for predicting lifestyles and emergence of pathogens.</title>
        <authorList>
            <person name="Haridas S."/>
            <person name="Albert R."/>
            <person name="Binder M."/>
            <person name="Bloem J."/>
            <person name="Labutti K."/>
            <person name="Salamov A."/>
            <person name="Andreopoulos B."/>
            <person name="Baker S."/>
            <person name="Barry K."/>
            <person name="Bills G."/>
            <person name="Bluhm B."/>
            <person name="Cannon C."/>
            <person name="Castanera R."/>
            <person name="Culley D."/>
            <person name="Daum C."/>
            <person name="Ezra D."/>
            <person name="Gonzalez J."/>
            <person name="Henrissat B."/>
            <person name="Kuo A."/>
            <person name="Liang C."/>
            <person name="Lipzen A."/>
            <person name="Lutzoni F."/>
            <person name="Magnuson J."/>
            <person name="Mondo S."/>
            <person name="Nolan M."/>
            <person name="Ohm R."/>
            <person name="Pangilinan J."/>
            <person name="Park H.-J."/>
            <person name="Ramirez L."/>
            <person name="Alfaro M."/>
            <person name="Sun H."/>
            <person name="Tritt A."/>
            <person name="Yoshinaga Y."/>
            <person name="Zwiers L.-H."/>
            <person name="Turgeon B."/>
            <person name="Goodwin S."/>
            <person name="Spatafora J."/>
            <person name="Crous P."/>
            <person name="Grigoriev I."/>
        </authorList>
    </citation>
    <scope>NUCLEOTIDE SEQUENCE</scope>
    <source>
        <strain evidence="3">CBS 122368</strain>
    </source>
</reference>
<feature type="compositionally biased region" description="Basic residues" evidence="1">
    <location>
        <begin position="67"/>
        <end position="79"/>
    </location>
</feature>
<accession>A0A6A6I239</accession>
<gene>
    <name evidence="3" type="ORF">BU26DRAFT_553728</name>
</gene>
<protein>
    <recommendedName>
        <fullName evidence="5">Transmembrane protein</fullName>
    </recommendedName>
</protein>
<evidence type="ECO:0000313" key="3">
    <source>
        <dbReference type="EMBL" id="KAF2244535.1"/>
    </source>
</evidence>
<feature type="transmembrane region" description="Helical" evidence="2">
    <location>
        <begin position="83"/>
        <end position="103"/>
    </location>
</feature>
<dbReference type="AlphaFoldDB" id="A0A6A6I239"/>
<evidence type="ECO:0000256" key="2">
    <source>
        <dbReference type="SAM" id="Phobius"/>
    </source>
</evidence>
<sequence>MLAATLRLTRRTTIILSRLLANTKWALRFATITLPFRLPKSILLHLAYRFRLIKKQPDKTQHAASKPAHHHPRRRRRSSSVHVAQSLVVVFVVFVVSASVYAYHLRRERKEKRARWVQMRNAVEEMERAERMGADAEFLVLEEEEIVD</sequence>
<keyword evidence="2" id="KW-1133">Transmembrane helix</keyword>
<name>A0A6A6I239_9PLEO</name>
<dbReference type="Proteomes" id="UP000800094">
    <property type="component" value="Unassembled WGS sequence"/>
</dbReference>
<organism evidence="3 4">
    <name type="scientific">Trematosphaeria pertusa</name>
    <dbReference type="NCBI Taxonomy" id="390896"/>
    <lineage>
        <taxon>Eukaryota</taxon>
        <taxon>Fungi</taxon>
        <taxon>Dikarya</taxon>
        <taxon>Ascomycota</taxon>
        <taxon>Pezizomycotina</taxon>
        <taxon>Dothideomycetes</taxon>
        <taxon>Pleosporomycetidae</taxon>
        <taxon>Pleosporales</taxon>
        <taxon>Massarineae</taxon>
        <taxon>Trematosphaeriaceae</taxon>
        <taxon>Trematosphaeria</taxon>
    </lineage>
</organism>
<dbReference type="RefSeq" id="XP_033679539.1">
    <property type="nucleotide sequence ID" value="XM_033832232.1"/>
</dbReference>
<keyword evidence="4" id="KW-1185">Reference proteome</keyword>